<dbReference type="PROSITE" id="PS01349">
    <property type="entry name" value="NODA"/>
    <property type="match status" value="1"/>
</dbReference>
<protein>
    <recommendedName>
        <fullName evidence="2">Nodulation protein A</fullName>
    </recommendedName>
</protein>
<dbReference type="SUPFAM" id="SSF55729">
    <property type="entry name" value="Acyl-CoA N-acyltransferases (Nat)"/>
    <property type="match status" value="1"/>
</dbReference>
<dbReference type="Proteomes" id="UP000198224">
    <property type="component" value="Chromosome I"/>
</dbReference>
<evidence type="ECO:0000259" key="5">
    <source>
        <dbReference type="PROSITE" id="PS51186"/>
    </source>
</evidence>
<feature type="domain" description="N-acetyltransferase" evidence="5">
    <location>
        <begin position="13"/>
        <end position="162"/>
    </location>
</feature>
<dbReference type="GO" id="GO:0016747">
    <property type="term" value="F:acyltransferase activity, transferring groups other than amino-acyl groups"/>
    <property type="evidence" value="ECO:0007669"/>
    <property type="project" value="InterPro"/>
</dbReference>
<dbReference type="Pfam" id="PF02474">
    <property type="entry name" value="NodA"/>
    <property type="match status" value="1"/>
</dbReference>
<dbReference type="InterPro" id="IPR000182">
    <property type="entry name" value="GNAT_dom"/>
</dbReference>
<name>A0A1C4XAD5_9ACTN</name>
<evidence type="ECO:0000256" key="2">
    <source>
        <dbReference type="ARBA" id="ARBA00014632"/>
    </source>
</evidence>
<keyword evidence="3" id="KW-0963">Cytoplasm</keyword>
<comment type="similarity">
    <text evidence="1">Belongs to the NodA family.</text>
</comment>
<dbReference type="EMBL" id="LT607409">
    <property type="protein sequence ID" value="SCF05449.1"/>
    <property type="molecule type" value="Genomic_DNA"/>
</dbReference>
<dbReference type="InterPro" id="IPR003484">
    <property type="entry name" value="NodA"/>
</dbReference>
<keyword evidence="6" id="KW-0012">Acyltransferase</keyword>
<dbReference type="GO" id="GO:0005829">
    <property type="term" value="C:cytosol"/>
    <property type="evidence" value="ECO:0007669"/>
    <property type="project" value="InterPro"/>
</dbReference>
<sequence>MPIISRMTPWTVAREGTVDPAGHADIASTLRAAFPTYPGAFEGRRSWAGARPELRVTIRDDAGVAAHAGVLRRFIQVVGPDRTVEQLVAVVGLVAVRPDRQGSGIGRQIGAGIAAALDELAVPFGLLGCNEPVRGFYRSIGWQPLPPTRSFYCPLDVEDPARVVDSSDGWFVLPVTEPFDRWPGGDLHWNGSQV</sequence>
<evidence type="ECO:0000256" key="3">
    <source>
        <dbReference type="ARBA" id="ARBA00022490"/>
    </source>
</evidence>
<evidence type="ECO:0000256" key="4">
    <source>
        <dbReference type="ARBA" id="ARBA00022679"/>
    </source>
</evidence>
<evidence type="ECO:0000313" key="6">
    <source>
        <dbReference type="EMBL" id="SCF05449.1"/>
    </source>
</evidence>
<organism evidence="6 7">
    <name type="scientific">Micromonospora chokoriensis</name>
    <dbReference type="NCBI Taxonomy" id="356851"/>
    <lineage>
        <taxon>Bacteria</taxon>
        <taxon>Bacillati</taxon>
        <taxon>Actinomycetota</taxon>
        <taxon>Actinomycetes</taxon>
        <taxon>Micromonosporales</taxon>
        <taxon>Micromonosporaceae</taxon>
        <taxon>Micromonospora</taxon>
    </lineage>
</organism>
<proteinExistence type="inferred from homology"/>
<dbReference type="PROSITE" id="PS51186">
    <property type="entry name" value="GNAT"/>
    <property type="match status" value="1"/>
</dbReference>
<dbReference type="Gene3D" id="3.40.630.30">
    <property type="match status" value="1"/>
</dbReference>
<evidence type="ECO:0000313" key="7">
    <source>
        <dbReference type="Proteomes" id="UP000198224"/>
    </source>
</evidence>
<reference evidence="7" key="1">
    <citation type="submission" date="2016-06" db="EMBL/GenBank/DDBJ databases">
        <authorList>
            <person name="Varghese N."/>
            <person name="Submissions Spin"/>
        </authorList>
    </citation>
    <scope>NUCLEOTIDE SEQUENCE [LARGE SCALE GENOMIC DNA]</scope>
    <source>
        <strain evidence="7">DSM 45160</strain>
    </source>
</reference>
<keyword evidence="7" id="KW-1185">Reference proteome</keyword>
<accession>A0A1C4XAD5</accession>
<gene>
    <name evidence="6" type="ORF">GA0070612_3369</name>
</gene>
<keyword evidence="4 6" id="KW-0808">Transferase</keyword>
<dbReference type="InterPro" id="IPR016181">
    <property type="entry name" value="Acyl_CoA_acyltransferase"/>
</dbReference>
<evidence type="ECO:0000256" key="1">
    <source>
        <dbReference type="ARBA" id="ARBA00010227"/>
    </source>
</evidence>
<dbReference type="InterPro" id="IPR020567">
    <property type="entry name" value="Nodulation_prot_NodA_CS"/>
</dbReference>
<dbReference type="AlphaFoldDB" id="A0A1C4XAD5"/>